<protein>
    <submittedName>
        <fullName evidence="1">Uncharacterized protein</fullName>
    </submittedName>
</protein>
<reference evidence="2" key="1">
    <citation type="submission" date="2017-01" db="EMBL/GenBank/DDBJ databases">
        <authorList>
            <person name="Varghese N."/>
            <person name="Submissions S."/>
        </authorList>
    </citation>
    <scope>NUCLEOTIDE SEQUENCE [LARGE SCALE GENOMIC DNA]</scope>
    <source>
        <strain evidence="2">DSM 45196</strain>
    </source>
</reference>
<dbReference type="AlphaFoldDB" id="A0A1N7KE16"/>
<evidence type="ECO:0000313" key="2">
    <source>
        <dbReference type="Proteomes" id="UP000186795"/>
    </source>
</evidence>
<proteinExistence type="predicted"/>
<organism evidence="1 2">
    <name type="scientific">Kroppenstedtia eburnea</name>
    <dbReference type="NCBI Taxonomy" id="714067"/>
    <lineage>
        <taxon>Bacteria</taxon>
        <taxon>Bacillati</taxon>
        <taxon>Bacillota</taxon>
        <taxon>Bacilli</taxon>
        <taxon>Bacillales</taxon>
        <taxon>Thermoactinomycetaceae</taxon>
        <taxon>Kroppenstedtia</taxon>
    </lineage>
</organism>
<dbReference type="Proteomes" id="UP000186795">
    <property type="component" value="Unassembled WGS sequence"/>
</dbReference>
<keyword evidence="2" id="KW-1185">Reference proteome</keyword>
<sequence length="50" mass="5723">MGIHMTFSLFFRAKVIPCETQPSVHSETRNEVTLARLVPYGYDGFFTTLL</sequence>
<dbReference type="EMBL" id="FTOD01000003">
    <property type="protein sequence ID" value="SIS59694.1"/>
    <property type="molecule type" value="Genomic_DNA"/>
</dbReference>
<name>A0A1N7KE16_9BACL</name>
<gene>
    <name evidence="1" type="ORF">SAMN05421790_10316</name>
</gene>
<accession>A0A1N7KE16</accession>
<evidence type="ECO:0000313" key="1">
    <source>
        <dbReference type="EMBL" id="SIS59694.1"/>
    </source>
</evidence>